<name>A0A418YK15_9GAMM</name>
<dbReference type="RefSeq" id="WP_119908861.1">
    <property type="nucleotide sequence ID" value="NZ_QZCH01000001.1"/>
</dbReference>
<protein>
    <submittedName>
        <fullName evidence="2">Paraquat-inducible protein A</fullName>
    </submittedName>
</protein>
<comment type="caution">
    <text evidence="2">The sequence shown here is derived from an EMBL/GenBank/DDBJ whole genome shotgun (WGS) entry which is preliminary data.</text>
</comment>
<feature type="transmembrane region" description="Helical" evidence="1">
    <location>
        <begin position="21"/>
        <end position="46"/>
    </location>
</feature>
<feature type="transmembrane region" description="Helical" evidence="1">
    <location>
        <begin position="66"/>
        <end position="91"/>
    </location>
</feature>
<proteinExistence type="predicted"/>
<feature type="transmembrane region" description="Helical" evidence="1">
    <location>
        <begin position="112"/>
        <end position="135"/>
    </location>
</feature>
<evidence type="ECO:0000313" key="3">
    <source>
        <dbReference type="Proteomes" id="UP000283255"/>
    </source>
</evidence>
<evidence type="ECO:0000256" key="1">
    <source>
        <dbReference type="SAM" id="Phobius"/>
    </source>
</evidence>
<reference evidence="2 3" key="1">
    <citation type="submission" date="2018-09" db="EMBL/GenBank/DDBJ databases">
        <authorList>
            <person name="Wang F."/>
        </authorList>
    </citation>
    <scope>NUCLEOTIDE SEQUENCE [LARGE SCALE GENOMIC DNA]</scope>
    <source>
        <strain evidence="2 3">PLHSC7-2</strain>
    </source>
</reference>
<dbReference type="OrthoDB" id="9800207at2"/>
<sequence length="180" mass="20462">MSLAQNIKAGWLKSRIWVLRGLLLLASATFAAGIYLPMITITKLMFFTNEFSILSGIAELFREQKYFVFILLAGFSIVLPVLKLATLYRYLFSRKDLQRHWVIHWMHRFGKWSMLDVLVVAIIIVVVKLGALATVEVHQGLYLFSVSVFLIMLVTNQTLAIIANTPKLEHKLSPAHQNGC</sequence>
<keyword evidence="1" id="KW-0812">Transmembrane</keyword>
<dbReference type="AlphaFoldDB" id="A0A418YK15"/>
<reference evidence="2 3" key="2">
    <citation type="submission" date="2019-01" db="EMBL/GenBank/DDBJ databases">
        <title>Motilimonas pumilus sp. nov., isolated from the gut of sea cucumber (Apostichopus japonicus).</title>
        <authorList>
            <person name="Wang F.-Q."/>
            <person name="Ren L.-H."/>
            <person name="Lin Y.-W."/>
            <person name="Sun G.-H."/>
            <person name="Du Z.-J."/>
            <person name="Zhao J.-X."/>
            <person name="Liu X.-J."/>
            <person name="Liu L.-J."/>
        </authorList>
    </citation>
    <scope>NUCLEOTIDE SEQUENCE [LARGE SCALE GENOMIC DNA]</scope>
    <source>
        <strain evidence="2 3">PLHSC7-2</strain>
    </source>
</reference>
<keyword evidence="3" id="KW-1185">Reference proteome</keyword>
<feature type="transmembrane region" description="Helical" evidence="1">
    <location>
        <begin position="141"/>
        <end position="163"/>
    </location>
</feature>
<accession>A0A418YK15</accession>
<evidence type="ECO:0000313" key="2">
    <source>
        <dbReference type="EMBL" id="RJG51314.1"/>
    </source>
</evidence>
<keyword evidence="1" id="KW-1133">Transmembrane helix</keyword>
<dbReference type="Proteomes" id="UP000283255">
    <property type="component" value="Unassembled WGS sequence"/>
</dbReference>
<keyword evidence="1" id="KW-0472">Membrane</keyword>
<organism evidence="2 3">
    <name type="scientific">Motilimonas pumila</name>
    <dbReference type="NCBI Taxonomy" id="2303987"/>
    <lineage>
        <taxon>Bacteria</taxon>
        <taxon>Pseudomonadati</taxon>
        <taxon>Pseudomonadota</taxon>
        <taxon>Gammaproteobacteria</taxon>
        <taxon>Alteromonadales</taxon>
        <taxon>Alteromonadales genera incertae sedis</taxon>
        <taxon>Motilimonas</taxon>
    </lineage>
</organism>
<dbReference type="InterPro" id="IPR007498">
    <property type="entry name" value="PqiA-like"/>
</dbReference>
<gene>
    <name evidence="2" type="ORF">D1Z90_00855</name>
</gene>
<dbReference type="EMBL" id="QZCH01000001">
    <property type="protein sequence ID" value="RJG51314.1"/>
    <property type="molecule type" value="Genomic_DNA"/>
</dbReference>
<dbReference type="Pfam" id="PF04403">
    <property type="entry name" value="PqiA"/>
    <property type="match status" value="1"/>
</dbReference>